<dbReference type="Pfam" id="PF14269">
    <property type="entry name" value="Arylsulfotran_2"/>
    <property type="match status" value="1"/>
</dbReference>
<keyword evidence="3" id="KW-1185">Reference proteome</keyword>
<dbReference type="RefSeq" id="XP_040638877.1">
    <property type="nucleotide sequence ID" value="XM_040779687.1"/>
</dbReference>
<keyword evidence="1" id="KW-0732">Signal</keyword>
<dbReference type="AlphaFoldDB" id="A0A017SEX8"/>
<evidence type="ECO:0000313" key="2">
    <source>
        <dbReference type="EMBL" id="EYE95189.1"/>
    </source>
</evidence>
<dbReference type="OrthoDB" id="5427350at2759"/>
<accession>A0A017SEX8</accession>
<gene>
    <name evidence="2" type="ORF">EURHEDRAFT_386508</name>
</gene>
<protein>
    <recommendedName>
        <fullName evidence="4">ASST-domain-containing protein</fullName>
    </recommendedName>
</protein>
<dbReference type="PANTHER" id="PTHR35340:SF5">
    <property type="entry name" value="ASST-DOMAIN-CONTAINING PROTEIN"/>
    <property type="match status" value="1"/>
</dbReference>
<dbReference type="STRING" id="1388766.A0A017SEX8"/>
<evidence type="ECO:0008006" key="4">
    <source>
        <dbReference type="Google" id="ProtNLM"/>
    </source>
</evidence>
<name>A0A017SEX8_ASPRC</name>
<dbReference type="GeneID" id="63694811"/>
<organism evidence="2 3">
    <name type="scientific">Aspergillus ruber (strain CBS 135680)</name>
    <dbReference type="NCBI Taxonomy" id="1388766"/>
    <lineage>
        <taxon>Eukaryota</taxon>
        <taxon>Fungi</taxon>
        <taxon>Dikarya</taxon>
        <taxon>Ascomycota</taxon>
        <taxon>Pezizomycotina</taxon>
        <taxon>Eurotiomycetes</taxon>
        <taxon>Eurotiomycetidae</taxon>
        <taxon>Eurotiales</taxon>
        <taxon>Aspergillaceae</taxon>
        <taxon>Aspergillus</taxon>
        <taxon>Aspergillus subgen. Aspergillus</taxon>
    </lineage>
</organism>
<reference evidence="3" key="1">
    <citation type="journal article" date="2014" name="Nat. Commun.">
        <title>Genomic adaptations of the halophilic Dead Sea filamentous fungus Eurotium rubrum.</title>
        <authorList>
            <person name="Kis-Papo T."/>
            <person name="Weig A.R."/>
            <person name="Riley R."/>
            <person name="Persoh D."/>
            <person name="Salamov A."/>
            <person name="Sun H."/>
            <person name="Lipzen A."/>
            <person name="Wasser S.P."/>
            <person name="Rambold G."/>
            <person name="Grigoriev I.V."/>
            <person name="Nevo E."/>
        </authorList>
    </citation>
    <scope>NUCLEOTIDE SEQUENCE [LARGE SCALE GENOMIC DNA]</scope>
    <source>
        <strain evidence="3">CBS 135680</strain>
    </source>
</reference>
<dbReference type="InterPro" id="IPR053143">
    <property type="entry name" value="Arylsulfate_ST"/>
</dbReference>
<dbReference type="InterPro" id="IPR039535">
    <property type="entry name" value="ASST-like"/>
</dbReference>
<evidence type="ECO:0000313" key="3">
    <source>
        <dbReference type="Proteomes" id="UP000019804"/>
    </source>
</evidence>
<dbReference type="Proteomes" id="UP000019804">
    <property type="component" value="Unassembled WGS sequence"/>
</dbReference>
<dbReference type="HOGENOM" id="CLU_018249_1_0_1"/>
<feature type="chain" id="PRO_5001495601" description="ASST-domain-containing protein" evidence="1">
    <location>
        <begin position="19"/>
        <end position="513"/>
    </location>
</feature>
<dbReference type="EMBL" id="KK088423">
    <property type="protein sequence ID" value="EYE95189.1"/>
    <property type="molecule type" value="Genomic_DNA"/>
</dbReference>
<feature type="signal peptide" evidence="1">
    <location>
        <begin position="1"/>
        <end position="18"/>
    </location>
</feature>
<dbReference type="PANTHER" id="PTHR35340">
    <property type="entry name" value="PQQ ENZYME REPEAT PROTEIN-RELATED"/>
    <property type="match status" value="1"/>
</dbReference>
<proteinExistence type="predicted"/>
<evidence type="ECO:0000256" key="1">
    <source>
        <dbReference type="SAM" id="SignalP"/>
    </source>
</evidence>
<sequence length="513" mass="56884">MTAVFLMFLWLCISHVIALNDSTALCFKSRPDICAPVLNVTHYEAGQVSPGYLFVAPMHLQTGSSSAPYIYDGFGELVWSGAGINQGEVYDFGPCQVSGEVKLCMLDMRDGNPPQATGPVLIVDQHLKEVEIFEQVGSTPWFDEHELKTVDNGIGILTIFYKPRSWNLSNLGGPSAGYVITSGFQEIDLDTRRVNFSWDALDHVDVEDSYMELGSTEQWGDGSSQRTAWDYFHLNSIDKNKDGDYLISSRHTSTVYKISGKNGTILWRLGGKASDFNFEPGLNFSSQHHARWLVSNESVEILSLFNNAFDKYHKTALSSSGLVLHLDMQTMHASLINRYPAPHDLLSNKEGSVDILPNGNALCDWGASPFLSEHTWDGSRVVWEAHFADQNALTYRAYKANFTATPSSNPDVLSMAHTKSGPTVWYVSWNGATEVRSWRIYASYNGLDDLELIGCFEKDGFETQIETDSFFAWAIIEAVDGVGNGIHNTTSRVRAALPYTHLSQEVGQAVLAP</sequence>